<protein>
    <submittedName>
        <fullName evidence="1">Uncharacterized protein</fullName>
    </submittedName>
</protein>
<dbReference type="RefSeq" id="WP_043120435.1">
    <property type="nucleotide sequence ID" value="NZ_JTDL01000056.1"/>
</dbReference>
<sequence>SSPASGTHESYGPIRAAWQSTGFERGVLGYPTSEVYTVPGGTAQNYQGGKITDINGTITITHP</sequence>
<accession>A0A0B2AS57</accession>
<gene>
    <name evidence="1" type="ORF">LK10_04270</name>
</gene>
<dbReference type="EMBL" id="JTDL01000056">
    <property type="protein sequence ID" value="KHL04696.1"/>
    <property type="molecule type" value="Genomic_DNA"/>
</dbReference>
<dbReference type="AlphaFoldDB" id="A0A0B2AS57"/>
<feature type="non-terminal residue" evidence="1">
    <location>
        <position position="1"/>
    </location>
</feature>
<comment type="caution">
    <text evidence="1">The sequence shown here is derived from an EMBL/GenBank/DDBJ whole genome shotgun (WGS) entry which is preliminary data.</text>
</comment>
<organism evidence="1 2">
    <name type="scientific">Sinomonas humi</name>
    <dbReference type="NCBI Taxonomy" id="1338436"/>
    <lineage>
        <taxon>Bacteria</taxon>
        <taxon>Bacillati</taxon>
        <taxon>Actinomycetota</taxon>
        <taxon>Actinomycetes</taxon>
        <taxon>Micrococcales</taxon>
        <taxon>Micrococcaceae</taxon>
        <taxon>Sinomonas</taxon>
    </lineage>
</organism>
<reference evidence="1 2" key="1">
    <citation type="submission" date="2014-09" db="EMBL/GenBank/DDBJ databases">
        <title>Genome sequence of Sinomonas sp. MUSC 117.</title>
        <authorList>
            <person name="Lee L.-H."/>
        </authorList>
    </citation>
    <scope>NUCLEOTIDE SEQUENCE [LARGE SCALE GENOMIC DNA]</scope>
    <source>
        <strain evidence="1 2">MUSC 117</strain>
    </source>
</reference>
<evidence type="ECO:0000313" key="2">
    <source>
        <dbReference type="Proteomes" id="UP000030982"/>
    </source>
</evidence>
<name>A0A0B2AS57_9MICC</name>
<dbReference type="InterPro" id="IPR013207">
    <property type="entry name" value="LGFP"/>
</dbReference>
<dbReference type="Proteomes" id="UP000030982">
    <property type="component" value="Unassembled WGS sequence"/>
</dbReference>
<proteinExistence type="predicted"/>
<keyword evidence="2" id="KW-1185">Reference proteome</keyword>
<evidence type="ECO:0000313" key="1">
    <source>
        <dbReference type="EMBL" id="KHL04696.1"/>
    </source>
</evidence>
<dbReference type="Pfam" id="PF08310">
    <property type="entry name" value="LGFP"/>
    <property type="match status" value="1"/>
</dbReference>